<dbReference type="STRING" id="159292.SAMN05192546_101202"/>
<comment type="subcellular location">
    <subcellularLocation>
        <location evidence="1">Cell membrane</location>
        <topology evidence="1">Multi-pass membrane protein</topology>
    </subcellularLocation>
</comment>
<organism evidence="11 12">
    <name type="scientific">Tindallia californiensis</name>
    <dbReference type="NCBI Taxonomy" id="159292"/>
    <lineage>
        <taxon>Bacteria</taxon>
        <taxon>Bacillati</taxon>
        <taxon>Bacillota</taxon>
        <taxon>Clostridia</taxon>
        <taxon>Peptostreptococcales</taxon>
        <taxon>Tindalliaceae</taxon>
        <taxon>Tindallia</taxon>
    </lineage>
</organism>
<sequence>MDRGQRLGSEKILTLLIRLSAPATVAMLVNALYNIIDTIFIGRGVGYLGIGGLTVAFPVQMAIMALAQTIGIGAASATSRNLGAGEVEKAKKVAGNSFLASMLMGAVVFTVGNLMMNPILKMFGATDTLLPYAKEYLRIILIGSLYFPFVVNANNVIRSEGNSKVAMISMIVGAVINTCLDYLFIFPMNMGIKGAALATITSQFFSLLYVLYYFYGENSLIKVKIRHLKWDWSIQKEILKIGSSSFARQIAGSLMAIAVNNSLAFYGGDLALSVFGIVQRVMMFLFMPMFGIVQGMQPIVGYNYASRNAKRVIEVVKLAITGITMMAVVSTILGQLFPASIIRLFDDSQEVVETGILALRISIAMIPIVGVQIVGAALFQSLGKVIPALVLTISRQILFLIPLVLILPKIGGLGLIGIWISFPLADLLSTVFTSFWVKKQINELKRSIQ</sequence>
<dbReference type="GO" id="GO:0015297">
    <property type="term" value="F:antiporter activity"/>
    <property type="evidence" value="ECO:0007669"/>
    <property type="project" value="InterPro"/>
</dbReference>
<evidence type="ECO:0000256" key="4">
    <source>
        <dbReference type="ARBA" id="ARBA00022448"/>
    </source>
</evidence>
<feature type="transmembrane region" description="Helical" evidence="10">
    <location>
        <begin position="12"/>
        <end position="33"/>
    </location>
</feature>
<dbReference type="InterPro" id="IPR045070">
    <property type="entry name" value="MATE_MepA-like"/>
</dbReference>
<feature type="transmembrane region" description="Helical" evidence="10">
    <location>
        <begin position="315"/>
        <end position="337"/>
    </location>
</feature>
<keyword evidence="9" id="KW-0046">Antibiotic resistance</keyword>
<evidence type="ECO:0000256" key="10">
    <source>
        <dbReference type="SAM" id="Phobius"/>
    </source>
</evidence>
<evidence type="ECO:0000256" key="7">
    <source>
        <dbReference type="ARBA" id="ARBA00022989"/>
    </source>
</evidence>
<keyword evidence="6 10" id="KW-0812">Transmembrane</keyword>
<dbReference type="InterPro" id="IPR051327">
    <property type="entry name" value="MATE_MepA_subfamily"/>
</dbReference>
<evidence type="ECO:0000256" key="8">
    <source>
        <dbReference type="ARBA" id="ARBA00023136"/>
    </source>
</evidence>
<evidence type="ECO:0000256" key="1">
    <source>
        <dbReference type="ARBA" id="ARBA00004651"/>
    </source>
</evidence>
<keyword evidence="4" id="KW-0813">Transport</keyword>
<keyword evidence="12" id="KW-1185">Reference proteome</keyword>
<feature type="transmembrane region" description="Helical" evidence="10">
    <location>
        <begin position="136"/>
        <end position="153"/>
    </location>
</feature>
<dbReference type="GO" id="GO:0042910">
    <property type="term" value="F:xenobiotic transmembrane transporter activity"/>
    <property type="evidence" value="ECO:0007669"/>
    <property type="project" value="InterPro"/>
</dbReference>
<dbReference type="OrthoDB" id="9811110at2"/>
<protein>
    <recommendedName>
        <fullName evidence="3">Multidrug export protein MepA</fullName>
    </recommendedName>
</protein>
<evidence type="ECO:0000313" key="12">
    <source>
        <dbReference type="Proteomes" id="UP000199230"/>
    </source>
</evidence>
<evidence type="ECO:0000256" key="9">
    <source>
        <dbReference type="ARBA" id="ARBA00023251"/>
    </source>
</evidence>
<dbReference type="EMBL" id="FNPV01000001">
    <property type="protein sequence ID" value="SDY28548.1"/>
    <property type="molecule type" value="Genomic_DNA"/>
</dbReference>
<dbReference type="NCBIfam" id="TIGR00797">
    <property type="entry name" value="matE"/>
    <property type="match status" value="1"/>
</dbReference>
<dbReference type="Proteomes" id="UP000199230">
    <property type="component" value="Unassembled WGS sequence"/>
</dbReference>
<keyword evidence="8 10" id="KW-0472">Membrane</keyword>
<dbReference type="PANTHER" id="PTHR43823">
    <property type="entry name" value="SPORULATION PROTEIN YKVU"/>
    <property type="match status" value="1"/>
</dbReference>
<comment type="similarity">
    <text evidence="2">Belongs to the multi antimicrobial extrusion (MATE) (TC 2.A.66.1) family. MepA subfamily.</text>
</comment>
<dbReference type="InterPro" id="IPR002528">
    <property type="entry name" value="MATE_fam"/>
</dbReference>
<feature type="transmembrane region" description="Helical" evidence="10">
    <location>
        <begin position="165"/>
        <end position="186"/>
    </location>
</feature>
<dbReference type="RefSeq" id="WP_093310017.1">
    <property type="nucleotide sequence ID" value="NZ_FNPV01000001.1"/>
</dbReference>
<gene>
    <name evidence="11" type="ORF">SAMN05192546_101202</name>
</gene>
<keyword evidence="7 10" id="KW-1133">Transmembrane helix</keyword>
<dbReference type="GO" id="GO:0005886">
    <property type="term" value="C:plasma membrane"/>
    <property type="evidence" value="ECO:0007669"/>
    <property type="project" value="UniProtKB-SubCell"/>
</dbReference>
<dbReference type="AlphaFoldDB" id="A0A1H3IN89"/>
<evidence type="ECO:0000256" key="6">
    <source>
        <dbReference type="ARBA" id="ARBA00022692"/>
    </source>
</evidence>
<evidence type="ECO:0000313" key="11">
    <source>
        <dbReference type="EMBL" id="SDY28548.1"/>
    </source>
</evidence>
<feature type="transmembrane region" description="Helical" evidence="10">
    <location>
        <begin position="192"/>
        <end position="215"/>
    </location>
</feature>
<dbReference type="Pfam" id="PF01554">
    <property type="entry name" value="MatE"/>
    <property type="match status" value="2"/>
</dbReference>
<dbReference type="PIRSF" id="PIRSF006603">
    <property type="entry name" value="DinF"/>
    <property type="match status" value="1"/>
</dbReference>
<evidence type="ECO:0000256" key="5">
    <source>
        <dbReference type="ARBA" id="ARBA00022475"/>
    </source>
</evidence>
<accession>A0A1H3IN89</accession>
<proteinExistence type="inferred from homology"/>
<dbReference type="PANTHER" id="PTHR43823:SF3">
    <property type="entry name" value="MULTIDRUG EXPORT PROTEIN MEPA"/>
    <property type="match status" value="1"/>
</dbReference>
<dbReference type="InterPro" id="IPR048279">
    <property type="entry name" value="MdtK-like"/>
</dbReference>
<name>A0A1H3IN89_9FIRM</name>
<evidence type="ECO:0000256" key="2">
    <source>
        <dbReference type="ARBA" id="ARBA00008417"/>
    </source>
</evidence>
<feature type="transmembrane region" description="Helical" evidence="10">
    <location>
        <begin position="357"/>
        <end position="379"/>
    </location>
</feature>
<dbReference type="CDD" id="cd13143">
    <property type="entry name" value="MATE_MepA_like"/>
    <property type="match status" value="1"/>
</dbReference>
<reference evidence="11 12" key="1">
    <citation type="submission" date="2016-10" db="EMBL/GenBank/DDBJ databases">
        <authorList>
            <person name="de Groot N.N."/>
        </authorList>
    </citation>
    <scope>NUCLEOTIDE SEQUENCE [LARGE SCALE GENOMIC DNA]</scope>
    <source>
        <strain evidence="11 12">APO</strain>
    </source>
</reference>
<evidence type="ECO:0000256" key="3">
    <source>
        <dbReference type="ARBA" id="ARBA00022106"/>
    </source>
</evidence>
<dbReference type="GO" id="GO:0046677">
    <property type="term" value="P:response to antibiotic"/>
    <property type="evidence" value="ECO:0007669"/>
    <property type="project" value="UniProtKB-KW"/>
</dbReference>
<feature type="transmembrane region" description="Helical" evidence="10">
    <location>
        <begin position="45"/>
        <end position="72"/>
    </location>
</feature>
<feature type="transmembrane region" description="Helical" evidence="10">
    <location>
        <begin position="93"/>
        <end position="116"/>
    </location>
</feature>
<keyword evidence="5" id="KW-1003">Cell membrane</keyword>